<proteinExistence type="predicted"/>
<keyword evidence="1" id="KW-1133">Transmembrane helix</keyword>
<dbReference type="RefSeq" id="WP_353894209.1">
    <property type="nucleotide sequence ID" value="NZ_CP159485.1"/>
</dbReference>
<sequence>MTKNNNNLIYSAIVLAILCVIGIYLFTEEDVQSEQTEKPQFYEVHQDNHVRVSLGYEASTHVIENGNGFIGKINNSTSDIVIIVENLRTDGLIVVPTPTVKILDSQNKTIEKLSPSVKVAGIANSLDTTYVSIENPIPPSNVSSGRYTFSVQLPYNYIFYDRVDHEEFVNLEVNYDIVAEGVTIARVRRFARLALPFVCGAVLVMILSQTKKRRF</sequence>
<feature type="transmembrane region" description="Helical" evidence="1">
    <location>
        <begin position="7"/>
        <end position="26"/>
    </location>
</feature>
<gene>
    <name evidence="2" type="ORF">PRVXH_000992</name>
</gene>
<evidence type="ECO:0000313" key="2">
    <source>
        <dbReference type="EMBL" id="XCI29661.1"/>
    </source>
</evidence>
<protein>
    <submittedName>
        <fullName evidence="2">Uncharacterized protein</fullName>
    </submittedName>
</protein>
<name>A0AAU8HW97_9FIRM</name>
<accession>A0AAU8HW97</accession>
<keyword evidence="1" id="KW-0812">Transmembrane</keyword>
<reference evidence="2" key="2">
    <citation type="submission" date="2024-06" db="EMBL/GenBank/DDBJ databases">
        <authorList>
            <person name="Petrova K.O."/>
            <person name="Toshchakov S.V."/>
            <person name="Boltjanskaja Y.V."/>
            <person name="Kevbrin V.V."/>
        </authorList>
    </citation>
    <scope>NUCLEOTIDE SEQUENCE</scope>
    <source>
        <strain evidence="2">Z-710</strain>
    </source>
</reference>
<dbReference type="EMBL" id="CP159485">
    <property type="protein sequence ID" value="XCI29661.1"/>
    <property type="molecule type" value="Genomic_DNA"/>
</dbReference>
<feature type="transmembrane region" description="Helical" evidence="1">
    <location>
        <begin position="190"/>
        <end position="208"/>
    </location>
</feature>
<keyword evidence="1" id="KW-0472">Membrane</keyword>
<organism evidence="2">
    <name type="scientific">Proteinivorax hydrogeniformans</name>
    <dbReference type="NCBI Taxonomy" id="1826727"/>
    <lineage>
        <taxon>Bacteria</taxon>
        <taxon>Bacillati</taxon>
        <taxon>Bacillota</taxon>
        <taxon>Clostridia</taxon>
        <taxon>Eubacteriales</taxon>
        <taxon>Proteinivoracaceae</taxon>
        <taxon>Proteinivorax</taxon>
    </lineage>
</organism>
<reference evidence="2" key="1">
    <citation type="journal article" date="2018" name="Antonie Van Leeuwenhoek">
        <title>Proteinivorax hydrogeniformans sp. nov., an anaerobic, haloalkaliphilic bacterium fermenting proteinaceous compounds with high hydrogen production.</title>
        <authorList>
            <person name="Boltyanskaya Y."/>
            <person name="Detkova E."/>
            <person name="Pimenov N."/>
            <person name="Kevbrin V."/>
        </authorList>
    </citation>
    <scope>NUCLEOTIDE SEQUENCE</scope>
    <source>
        <strain evidence="2">Z-710</strain>
    </source>
</reference>
<evidence type="ECO:0000256" key="1">
    <source>
        <dbReference type="SAM" id="Phobius"/>
    </source>
</evidence>
<dbReference type="AlphaFoldDB" id="A0AAU8HW97"/>